<dbReference type="InterPro" id="IPR041346">
    <property type="entry name" value="DR2241_Fer4"/>
</dbReference>
<dbReference type="Gene3D" id="3.30.70.2320">
    <property type="match status" value="1"/>
</dbReference>
<name>B3DY72_METI4</name>
<dbReference type="Pfam" id="PF18069">
    <property type="entry name" value="DR2241"/>
    <property type="match status" value="1"/>
</dbReference>
<feature type="domain" description="DR2241 stabilising" evidence="2">
    <location>
        <begin position="30"/>
        <end position="102"/>
    </location>
</feature>
<dbReference type="InterPro" id="IPR041181">
    <property type="entry name" value="DR2241_middle"/>
</dbReference>
<reference evidence="3 4" key="1">
    <citation type="journal article" date="2008" name="Biol. Direct">
        <title>Complete genome sequence of the extremely acidophilic methanotroph isolate V4, Methylacidiphilum infernorum, a representative of the bacterial phylum Verrucomicrobia.</title>
        <authorList>
            <person name="Hou S."/>
            <person name="Makarova K.S."/>
            <person name="Saw J.H."/>
            <person name="Senin P."/>
            <person name="Ly B.V."/>
            <person name="Zhou Z."/>
            <person name="Ren Y."/>
            <person name="Wang J."/>
            <person name="Galperin M.Y."/>
            <person name="Omelchenko M.V."/>
            <person name="Wolf Y.I."/>
            <person name="Yutin N."/>
            <person name="Koonin E.V."/>
            <person name="Stott M.B."/>
            <person name="Mountain B.W."/>
            <person name="Crowe M.A."/>
            <person name="Smirnova A.V."/>
            <person name="Dunfield P.F."/>
            <person name="Feng L."/>
            <person name="Wang L."/>
            <person name="Alam M."/>
        </authorList>
    </citation>
    <scope>NUCLEOTIDE SEQUENCE [LARGE SCALE GENOMIC DNA]</scope>
    <source>
        <strain evidence="4">Isolate V4</strain>
    </source>
</reference>
<protein>
    <submittedName>
        <fullName evidence="3">Metal-chelating protein, DR2241 related</fullName>
    </submittedName>
</protein>
<sequence>MMNILEYWQGWLAENPLPIQVGELQLWEGYWICHKKDVLTDPLVPIPSLLDLKLKLRMDSKGLFRPLKGKPGMVRGWKFGPLDAESLFYALEGIYPLALTHWIGYKEKILLPVDFKSTIQRQVGMYQILEKGDETLIDRATREICLGQCLRQNLWWSNQPLIGSKPSSIPLVCLEACPFFLEQARKLLLKKRQPRCSA</sequence>
<feature type="domain" description="DR2241 4Fe-4S iron-sulfur cluster binding" evidence="1">
    <location>
        <begin position="113"/>
        <end position="186"/>
    </location>
</feature>
<dbReference type="eggNOG" id="COG2138">
    <property type="taxonomic scope" value="Bacteria"/>
</dbReference>
<organism evidence="3 4">
    <name type="scientific">Methylacidiphilum infernorum (isolate V4)</name>
    <name type="common">Methylokorus infernorum (strain V4)</name>
    <dbReference type="NCBI Taxonomy" id="481448"/>
    <lineage>
        <taxon>Bacteria</taxon>
        <taxon>Pseudomonadati</taxon>
        <taxon>Verrucomicrobiota</taxon>
        <taxon>Methylacidiphilae</taxon>
        <taxon>Methylacidiphilales</taxon>
        <taxon>Methylacidiphilaceae</taxon>
        <taxon>Methylacidiphilum (ex Ratnadevi et al. 2023)</taxon>
    </lineage>
</organism>
<dbReference type="HOGENOM" id="CLU_1376770_0_0_0"/>
<dbReference type="STRING" id="481448.Minf_0289"/>
<dbReference type="KEGG" id="min:Minf_0289"/>
<proteinExistence type="predicted"/>
<evidence type="ECO:0000259" key="2">
    <source>
        <dbReference type="Pfam" id="PF18069"/>
    </source>
</evidence>
<gene>
    <name evidence="3" type="ordered locus">Minf_0289</name>
</gene>
<dbReference type="Proteomes" id="UP000009149">
    <property type="component" value="Chromosome"/>
</dbReference>
<evidence type="ECO:0000313" key="4">
    <source>
        <dbReference type="Proteomes" id="UP000009149"/>
    </source>
</evidence>
<dbReference type="Pfam" id="PF18009">
    <property type="entry name" value="Fer4_23"/>
    <property type="match status" value="1"/>
</dbReference>
<evidence type="ECO:0000259" key="1">
    <source>
        <dbReference type="Pfam" id="PF18009"/>
    </source>
</evidence>
<dbReference type="EMBL" id="CP000975">
    <property type="protein sequence ID" value="ACD82349.1"/>
    <property type="molecule type" value="Genomic_DNA"/>
</dbReference>
<accession>B3DY72</accession>
<dbReference type="Gene3D" id="3.30.1360.190">
    <property type="match status" value="1"/>
</dbReference>
<evidence type="ECO:0000313" key="3">
    <source>
        <dbReference type="EMBL" id="ACD82349.1"/>
    </source>
</evidence>
<dbReference type="AlphaFoldDB" id="B3DY72"/>